<sequence length="384" mass="41215">MTVTPGTPGTPESATSRPGWLELFFDLVFVVAIAKLAHHLEGDPGWHEFWEFLVLLLPAWWAWLSFTAFVNTAGGDGTRATRTRILLLAAMFCLGVVGAAVPDGLGERAPAYVLGFAGARVVLFLLWLPLARRREVEWNLTRITVFNGGSIAIFGSSLLVSEGMRPLIWLAGIGYELAVLVYAQRSQVRDYNVAHIVERVGLFVIIVLGESVVSSVNAVDATWAPGAWLIAVLGFVLFAALWWSYFEFGAATAEAELHEGENQRVRDVMGIGHFPVVAALIAMAAGLGTAILDHAHHLPTGAAITLCGGLAIYRATLAGLGMRLGIPMRRALRWALPGVVIPLAVLAAAGWLPTWAVVAALCAEAVGQTVLATRKRVRLRTALS</sequence>
<dbReference type="InterPro" id="IPR010640">
    <property type="entry name" value="Low_temperature_requirement_A"/>
</dbReference>
<proteinExistence type="predicted"/>
<feature type="transmembrane region" description="Helical" evidence="1">
    <location>
        <begin position="268"/>
        <end position="292"/>
    </location>
</feature>
<accession>A0A919QJ56</accession>
<feature type="transmembrane region" description="Helical" evidence="1">
    <location>
        <begin position="298"/>
        <end position="320"/>
    </location>
</feature>
<keyword evidence="3" id="KW-1185">Reference proteome</keyword>
<keyword evidence="1" id="KW-1133">Transmembrane helix</keyword>
<feature type="transmembrane region" description="Helical" evidence="1">
    <location>
        <begin position="196"/>
        <end position="216"/>
    </location>
</feature>
<dbReference type="Pfam" id="PF06772">
    <property type="entry name" value="LtrA"/>
    <property type="match status" value="1"/>
</dbReference>
<evidence type="ECO:0000313" key="2">
    <source>
        <dbReference type="EMBL" id="GIH27295.1"/>
    </source>
</evidence>
<dbReference type="AlphaFoldDB" id="A0A919QJ56"/>
<feature type="transmembrane region" description="Helical" evidence="1">
    <location>
        <begin position="167"/>
        <end position="184"/>
    </location>
</feature>
<dbReference type="Proteomes" id="UP000640052">
    <property type="component" value="Unassembled WGS sequence"/>
</dbReference>
<dbReference type="PANTHER" id="PTHR36840">
    <property type="entry name" value="BLL5714 PROTEIN"/>
    <property type="match status" value="1"/>
</dbReference>
<comment type="caution">
    <text evidence="2">The sequence shown here is derived from an EMBL/GenBank/DDBJ whole genome shotgun (WGS) entry which is preliminary data.</text>
</comment>
<dbReference type="EMBL" id="BOOA01000053">
    <property type="protein sequence ID" value="GIH27295.1"/>
    <property type="molecule type" value="Genomic_DNA"/>
</dbReference>
<protein>
    <submittedName>
        <fullName evidence="2">Low temperature requirement protein A</fullName>
    </submittedName>
</protein>
<name>A0A919QJ56_9ACTN</name>
<dbReference type="PANTHER" id="PTHR36840:SF1">
    <property type="entry name" value="BLL5714 PROTEIN"/>
    <property type="match status" value="1"/>
</dbReference>
<keyword evidence="1" id="KW-0472">Membrane</keyword>
<evidence type="ECO:0000256" key="1">
    <source>
        <dbReference type="SAM" id="Phobius"/>
    </source>
</evidence>
<feature type="transmembrane region" description="Helical" evidence="1">
    <location>
        <begin position="52"/>
        <end position="73"/>
    </location>
</feature>
<feature type="transmembrane region" description="Helical" evidence="1">
    <location>
        <begin position="228"/>
        <end position="248"/>
    </location>
</feature>
<dbReference type="RefSeq" id="WP_204043958.1">
    <property type="nucleotide sequence ID" value="NZ_BOOA01000053.1"/>
</dbReference>
<feature type="transmembrane region" description="Helical" evidence="1">
    <location>
        <begin position="332"/>
        <end position="349"/>
    </location>
</feature>
<feature type="transmembrane region" description="Helical" evidence="1">
    <location>
        <begin position="111"/>
        <end position="131"/>
    </location>
</feature>
<organism evidence="2 3">
    <name type="scientific">Acrocarpospora phusangensis</name>
    <dbReference type="NCBI Taxonomy" id="1070424"/>
    <lineage>
        <taxon>Bacteria</taxon>
        <taxon>Bacillati</taxon>
        <taxon>Actinomycetota</taxon>
        <taxon>Actinomycetes</taxon>
        <taxon>Streptosporangiales</taxon>
        <taxon>Streptosporangiaceae</taxon>
        <taxon>Acrocarpospora</taxon>
    </lineage>
</organism>
<reference evidence="2" key="1">
    <citation type="submission" date="2021-01" db="EMBL/GenBank/DDBJ databases">
        <title>Whole genome shotgun sequence of Acrocarpospora phusangensis NBRC 108782.</title>
        <authorList>
            <person name="Komaki H."/>
            <person name="Tamura T."/>
        </authorList>
    </citation>
    <scope>NUCLEOTIDE SEQUENCE</scope>
    <source>
        <strain evidence="2">NBRC 108782</strain>
    </source>
</reference>
<feature type="transmembrane region" description="Helical" evidence="1">
    <location>
        <begin position="143"/>
        <end position="161"/>
    </location>
</feature>
<keyword evidence="1" id="KW-0812">Transmembrane</keyword>
<gene>
    <name evidence="2" type="ORF">Aph01nite_56050</name>
</gene>
<evidence type="ECO:0000313" key="3">
    <source>
        <dbReference type="Proteomes" id="UP000640052"/>
    </source>
</evidence>
<feature type="transmembrane region" description="Helical" evidence="1">
    <location>
        <begin position="85"/>
        <end position="105"/>
    </location>
</feature>